<gene>
    <name evidence="1" type="ORF">GCM10022218_01380</name>
</gene>
<organism evidence="1 2">
    <name type="scientific">Sphingobacterium ginsenosidimutans</name>
    <dbReference type="NCBI Taxonomy" id="687845"/>
    <lineage>
        <taxon>Bacteria</taxon>
        <taxon>Pseudomonadati</taxon>
        <taxon>Bacteroidota</taxon>
        <taxon>Sphingobacteriia</taxon>
        <taxon>Sphingobacteriales</taxon>
        <taxon>Sphingobacteriaceae</taxon>
        <taxon>Sphingobacterium</taxon>
    </lineage>
</organism>
<accession>A0ABP7ZQQ9</accession>
<sequence length="69" mass="8187">MLMECIDRLLESETDPQEWLKRKEELKEAFGELLRAIQQVEQSIVNYKSLYASIRPLASKAHRRRAKKL</sequence>
<comment type="caution">
    <text evidence="1">The sequence shown here is derived from an EMBL/GenBank/DDBJ whole genome shotgun (WGS) entry which is preliminary data.</text>
</comment>
<proteinExistence type="predicted"/>
<dbReference type="EMBL" id="BAAAZK010000002">
    <property type="protein sequence ID" value="GAA4167682.1"/>
    <property type="molecule type" value="Genomic_DNA"/>
</dbReference>
<dbReference type="Proteomes" id="UP001500167">
    <property type="component" value="Unassembled WGS sequence"/>
</dbReference>
<protein>
    <submittedName>
        <fullName evidence="1">Uncharacterized protein</fullName>
    </submittedName>
</protein>
<reference evidence="2" key="1">
    <citation type="journal article" date="2019" name="Int. J. Syst. Evol. Microbiol.">
        <title>The Global Catalogue of Microorganisms (GCM) 10K type strain sequencing project: providing services to taxonomists for standard genome sequencing and annotation.</title>
        <authorList>
            <consortium name="The Broad Institute Genomics Platform"/>
            <consortium name="The Broad Institute Genome Sequencing Center for Infectious Disease"/>
            <person name="Wu L."/>
            <person name="Ma J."/>
        </authorList>
    </citation>
    <scope>NUCLEOTIDE SEQUENCE [LARGE SCALE GENOMIC DNA]</scope>
    <source>
        <strain evidence="2">JCM 16722</strain>
    </source>
</reference>
<evidence type="ECO:0000313" key="2">
    <source>
        <dbReference type="Proteomes" id="UP001500167"/>
    </source>
</evidence>
<evidence type="ECO:0000313" key="1">
    <source>
        <dbReference type="EMBL" id="GAA4167682.1"/>
    </source>
</evidence>
<keyword evidence="2" id="KW-1185">Reference proteome</keyword>
<name>A0ABP7ZQQ9_9SPHI</name>